<dbReference type="PRINTS" id="PR00326">
    <property type="entry name" value="GTP1OBG"/>
</dbReference>
<evidence type="ECO:0000256" key="3">
    <source>
        <dbReference type="ARBA" id="ARBA00022842"/>
    </source>
</evidence>
<evidence type="ECO:0000256" key="5">
    <source>
        <dbReference type="HAMAP-Rule" id="MF_01454"/>
    </source>
</evidence>
<dbReference type="PIRSF" id="PIRSF002401">
    <property type="entry name" value="GTP_bd_Obg/CgtA"/>
    <property type="match status" value="1"/>
</dbReference>
<keyword evidence="5" id="KW-0479">Metal-binding</keyword>
<gene>
    <name evidence="9" type="primary">obgE</name>
    <name evidence="5" type="synonym">obg</name>
    <name evidence="9" type="ORF">PRHACTZTBTEA_446</name>
</gene>
<dbReference type="PROSITE" id="PS51710">
    <property type="entry name" value="G_OBG"/>
    <property type="match status" value="1"/>
</dbReference>
<comment type="similarity">
    <text evidence="1 5">Belongs to the TRAFAC class OBG-HflX-like GTPase superfamily. OBG GTPase family.</text>
</comment>
<dbReference type="InterPro" id="IPR014100">
    <property type="entry name" value="GTP-bd_Obg/CgtA"/>
</dbReference>
<feature type="binding site" evidence="5">
    <location>
        <begin position="213"/>
        <end position="216"/>
    </location>
    <ligand>
        <name>GTP</name>
        <dbReference type="ChEBI" id="CHEBI:37565"/>
    </ligand>
</feature>
<dbReference type="PROSITE" id="PS00905">
    <property type="entry name" value="GTP1_OBG"/>
    <property type="match status" value="1"/>
</dbReference>
<dbReference type="InterPro" id="IPR045086">
    <property type="entry name" value="OBG_GTPase"/>
</dbReference>
<dbReference type="InterPro" id="IPR006169">
    <property type="entry name" value="GTP1_OBG_dom"/>
</dbReference>
<dbReference type="Pfam" id="PF01018">
    <property type="entry name" value="GTP1_OBG"/>
    <property type="match status" value="1"/>
</dbReference>
<name>A0ABP1CE35_9GAMM</name>
<feature type="compositionally biased region" description="Polar residues" evidence="6">
    <location>
        <begin position="129"/>
        <end position="139"/>
    </location>
</feature>
<feature type="domain" description="OBG-type G" evidence="7">
    <location>
        <begin position="160"/>
        <end position="333"/>
    </location>
</feature>
<keyword evidence="5" id="KW-0963">Cytoplasm</keyword>
<accession>A0ABP1CE35</accession>
<dbReference type="NCBIfam" id="NF008955">
    <property type="entry name" value="PRK12297.1"/>
    <property type="match status" value="1"/>
</dbReference>
<comment type="function">
    <text evidence="5">An essential GTPase which binds GTP, GDP and possibly (p)ppGpp with moderate affinity, with high nucleotide exchange rates and a fairly low GTP hydrolysis rate. Plays a role in control of the cell cycle, stress response, ribosome biogenesis and in those bacteria that undergo differentiation, in morphogenesis control.</text>
</comment>
<keyword evidence="3 5" id="KW-0460">Magnesium</keyword>
<dbReference type="CDD" id="cd01898">
    <property type="entry name" value="Obg"/>
    <property type="match status" value="1"/>
</dbReference>
<dbReference type="SUPFAM" id="SSF52540">
    <property type="entry name" value="P-loop containing nucleoside triphosphate hydrolases"/>
    <property type="match status" value="1"/>
</dbReference>
<dbReference type="Proteomes" id="UP001497533">
    <property type="component" value="Chromosome"/>
</dbReference>
<dbReference type="InterPro" id="IPR031167">
    <property type="entry name" value="G_OBG"/>
</dbReference>
<feature type="binding site" evidence="5">
    <location>
        <begin position="191"/>
        <end position="195"/>
    </location>
    <ligand>
        <name>GTP</name>
        <dbReference type="ChEBI" id="CHEBI:37565"/>
    </ligand>
</feature>
<feature type="binding site" evidence="5">
    <location>
        <position position="193"/>
    </location>
    <ligand>
        <name>Mg(2+)</name>
        <dbReference type="ChEBI" id="CHEBI:18420"/>
    </ligand>
</feature>
<evidence type="ECO:0000256" key="2">
    <source>
        <dbReference type="ARBA" id="ARBA00022741"/>
    </source>
</evidence>
<feature type="binding site" evidence="5">
    <location>
        <position position="173"/>
    </location>
    <ligand>
        <name>Mg(2+)</name>
        <dbReference type="ChEBI" id="CHEBI:18420"/>
    </ligand>
</feature>
<evidence type="ECO:0000313" key="9">
    <source>
        <dbReference type="EMBL" id="CAL1329364.1"/>
    </source>
</evidence>
<protein>
    <recommendedName>
        <fullName evidence="5">GTPase Obg</fullName>
        <ecNumber evidence="5">3.6.5.-</ecNumber>
    </recommendedName>
    <alternativeName>
        <fullName evidence="5">GTP-binding protein Obg</fullName>
    </alternativeName>
</protein>
<dbReference type="Gene3D" id="3.40.50.300">
    <property type="entry name" value="P-loop containing nucleotide triphosphate hydrolases"/>
    <property type="match status" value="1"/>
</dbReference>
<dbReference type="EC" id="3.6.5.-" evidence="5"/>
<evidence type="ECO:0000259" key="7">
    <source>
        <dbReference type="PROSITE" id="PS51710"/>
    </source>
</evidence>
<keyword evidence="5 9" id="KW-0378">Hydrolase</keyword>
<keyword evidence="10" id="KW-1185">Reference proteome</keyword>
<dbReference type="NCBIfam" id="NF008956">
    <property type="entry name" value="PRK12299.1"/>
    <property type="match status" value="1"/>
</dbReference>
<proteinExistence type="inferred from homology"/>
<dbReference type="HAMAP" id="MF_01454">
    <property type="entry name" value="GTPase_Obg"/>
    <property type="match status" value="1"/>
</dbReference>
<evidence type="ECO:0000256" key="6">
    <source>
        <dbReference type="SAM" id="MobiDB-lite"/>
    </source>
</evidence>
<evidence type="ECO:0000256" key="1">
    <source>
        <dbReference type="ARBA" id="ARBA00007699"/>
    </source>
</evidence>
<keyword evidence="4 5" id="KW-0342">GTP-binding</keyword>
<organism evidence="9 10">
    <name type="scientific">Candidatus Providencia siddallii</name>
    <dbReference type="NCBI Taxonomy" id="1715285"/>
    <lineage>
        <taxon>Bacteria</taxon>
        <taxon>Pseudomonadati</taxon>
        <taxon>Pseudomonadota</taxon>
        <taxon>Gammaproteobacteria</taxon>
        <taxon>Enterobacterales</taxon>
        <taxon>Morganellaceae</taxon>
        <taxon>Providencia</taxon>
    </lineage>
</organism>
<dbReference type="RefSeq" id="WP_341764833.1">
    <property type="nucleotide sequence ID" value="NZ_OZ034688.1"/>
</dbReference>
<feature type="binding site" evidence="5">
    <location>
        <begin position="283"/>
        <end position="286"/>
    </location>
    <ligand>
        <name>GTP</name>
        <dbReference type="ChEBI" id="CHEBI:37565"/>
    </ligand>
</feature>
<dbReference type="NCBIfam" id="TIGR02729">
    <property type="entry name" value="Obg_CgtA"/>
    <property type="match status" value="1"/>
</dbReference>
<evidence type="ECO:0000313" key="10">
    <source>
        <dbReference type="Proteomes" id="UP001497533"/>
    </source>
</evidence>
<dbReference type="InterPro" id="IPR036726">
    <property type="entry name" value="GTP1_OBG_dom_sf"/>
</dbReference>
<evidence type="ECO:0000256" key="4">
    <source>
        <dbReference type="ARBA" id="ARBA00023134"/>
    </source>
</evidence>
<dbReference type="PANTHER" id="PTHR11702">
    <property type="entry name" value="DEVELOPMENTALLY REGULATED GTP-BINDING PROTEIN-RELATED"/>
    <property type="match status" value="1"/>
</dbReference>
<comment type="cofactor">
    <cofactor evidence="5">
        <name>Mg(2+)</name>
        <dbReference type="ChEBI" id="CHEBI:18420"/>
    </cofactor>
</comment>
<sequence>MKFIDEAEILVIAGNGGNGCISFRREKYVPKGGPDGGDGGDGGDVYLQANKDLNTLIDCCFEKIFRADNGQNGHSCKCTGKRGKDITIKIPIGTRVKNIDTNEIICDMTKHNQHHMIAKGGSHGIGNTRFKTSTNQTPRKCTIGKKGEKRKILLELILLADVGTLGMPNAGKSTFVSSISSSKPKIADYPFTTLTPSLAVVSVNHKQSFVIADIPGLIKGAAEGAGIGIRFLKHLERCHLLLHLVDIAPIDNSIPIDNIKTILKELKKYNKKLTTKTQWLIFNKIDLLPKDEYQKQIEKIIKEINWTNKYYMISAINNKGVKKLCVDIMNFIIKSKSTKLQTKDDNNDKNKIDFLW</sequence>
<comment type="subunit">
    <text evidence="5">Monomer.</text>
</comment>
<dbReference type="InterPro" id="IPR027417">
    <property type="entry name" value="P-loop_NTPase"/>
</dbReference>
<dbReference type="GO" id="GO:0016787">
    <property type="term" value="F:hydrolase activity"/>
    <property type="evidence" value="ECO:0007669"/>
    <property type="project" value="UniProtKB-KW"/>
</dbReference>
<feature type="region of interest" description="Disordered" evidence="6">
    <location>
        <begin position="120"/>
        <end position="140"/>
    </location>
</feature>
<dbReference type="Gene3D" id="2.70.210.12">
    <property type="entry name" value="GTP1/OBG domain"/>
    <property type="match status" value="1"/>
</dbReference>
<comment type="subcellular location">
    <subcellularLocation>
        <location evidence="5">Cytoplasm</location>
    </subcellularLocation>
</comment>
<feature type="binding site" evidence="5">
    <location>
        <begin position="314"/>
        <end position="316"/>
    </location>
    <ligand>
        <name>GTP</name>
        <dbReference type="ChEBI" id="CHEBI:37565"/>
    </ligand>
</feature>
<dbReference type="InterPro" id="IPR006073">
    <property type="entry name" value="GTP-bd"/>
</dbReference>
<dbReference type="Pfam" id="PF01926">
    <property type="entry name" value="MMR_HSR1"/>
    <property type="match status" value="1"/>
</dbReference>
<dbReference type="InterPro" id="IPR006074">
    <property type="entry name" value="GTP1-OBG_CS"/>
</dbReference>
<dbReference type="PROSITE" id="PS51883">
    <property type="entry name" value="OBG"/>
    <property type="match status" value="1"/>
</dbReference>
<evidence type="ECO:0000259" key="8">
    <source>
        <dbReference type="PROSITE" id="PS51883"/>
    </source>
</evidence>
<dbReference type="EMBL" id="OZ034688">
    <property type="protein sequence ID" value="CAL1329364.1"/>
    <property type="molecule type" value="Genomic_DNA"/>
</dbReference>
<dbReference type="PANTHER" id="PTHR11702:SF31">
    <property type="entry name" value="MITOCHONDRIAL RIBOSOME-ASSOCIATED GTPASE 2"/>
    <property type="match status" value="1"/>
</dbReference>
<dbReference type="SUPFAM" id="SSF82051">
    <property type="entry name" value="Obg GTP-binding protein N-terminal domain"/>
    <property type="match status" value="1"/>
</dbReference>
<feature type="domain" description="Obg" evidence="8">
    <location>
        <begin position="1"/>
        <end position="159"/>
    </location>
</feature>
<keyword evidence="2 5" id="KW-0547">Nucleotide-binding</keyword>
<feature type="binding site" evidence="5">
    <location>
        <begin position="166"/>
        <end position="173"/>
    </location>
    <ligand>
        <name>GTP</name>
        <dbReference type="ChEBI" id="CHEBI:37565"/>
    </ligand>
</feature>
<reference evidence="9" key="1">
    <citation type="submission" date="2024-04" db="EMBL/GenBank/DDBJ databases">
        <authorList>
            <person name="Manzano-Marin A."/>
            <person name="Manzano-Marin A."/>
            <person name="Alejandro Manzano Marin A."/>
        </authorList>
    </citation>
    <scope>NUCLEOTIDE SEQUENCE [LARGE SCALE GENOMIC DNA]</scope>
    <source>
        <strain evidence="9">TABTEA</strain>
    </source>
</reference>